<evidence type="ECO:0000313" key="2">
    <source>
        <dbReference type="EMBL" id="CDG40744.1"/>
    </source>
</evidence>
<dbReference type="Pfam" id="PF02325">
    <property type="entry name" value="CCB3_YggT"/>
    <property type="match status" value="1"/>
</dbReference>
<reference evidence="2 3" key="1">
    <citation type="journal article" date="2014" name="Genome Biol. Evol.">
        <title>Acetic acid bacteria genomes reveal functional traits for adaptation to life in insect guts.</title>
        <authorList>
            <person name="Chouaia B."/>
            <person name="Gaiarsa S."/>
            <person name="Crotti E."/>
            <person name="Comandatore F."/>
            <person name="Degli Esposti M."/>
            <person name="Ricci I."/>
            <person name="Alma A."/>
            <person name="Favia G."/>
            <person name="Bandi C."/>
            <person name="Daffonchio D."/>
        </authorList>
    </citation>
    <scope>NUCLEOTIDE SEQUENCE [LARGE SCALE GENOMIC DNA]</scope>
    <source>
        <strain evidence="2 3">SF2.1</strain>
    </source>
</reference>
<protein>
    <submittedName>
        <fullName evidence="2">Integral membrane protein YggT, involved in response to extracytoplasmic stress (Osmotic shock)</fullName>
    </submittedName>
</protein>
<dbReference type="RefSeq" id="WP_307723612.1">
    <property type="nucleotide sequence ID" value="NZ_CBLX010000023.1"/>
</dbReference>
<feature type="transmembrane region" description="Helical" evidence="1">
    <location>
        <begin position="6"/>
        <end position="30"/>
    </location>
</feature>
<name>A0A060QHY2_9PROT</name>
<keyword evidence="1" id="KW-0812">Transmembrane</keyword>
<dbReference type="eggNOG" id="COG0762">
    <property type="taxonomic scope" value="Bacteria"/>
</dbReference>
<evidence type="ECO:0000313" key="3">
    <source>
        <dbReference type="Proteomes" id="UP000027583"/>
    </source>
</evidence>
<proteinExistence type="predicted"/>
<feature type="transmembrane region" description="Helical" evidence="1">
    <location>
        <begin position="73"/>
        <end position="95"/>
    </location>
</feature>
<reference evidence="2 3" key="2">
    <citation type="journal article" date="2014" name="PLoS ONE">
        <title>Evolution of mitochondria reconstructed from the energy metabolism of living bacteria.</title>
        <authorList>
            <person name="Degli Esposti M."/>
            <person name="Chouaia B."/>
            <person name="Comandatore F."/>
            <person name="Crotti E."/>
            <person name="Sassera D."/>
            <person name="Lievens P.M."/>
            <person name="Daffonchio D."/>
            <person name="Bandi C."/>
        </authorList>
    </citation>
    <scope>NUCLEOTIDE SEQUENCE [LARGE SCALE GENOMIC DNA]</scope>
    <source>
        <strain evidence="2 3">SF2.1</strain>
    </source>
</reference>
<dbReference type="Proteomes" id="UP000027583">
    <property type="component" value="Unassembled WGS sequence"/>
</dbReference>
<organism evidence="2 3">
    <name type="scientific">Asaia bogorensis</name>
    <dbReference type="NCBI Taxonomy" id="91915"/>
    <lineage>
        <taxon>Bacteria</taxon>
        <taxon>Pseudomonadati</taxon>
        <taxon>Pseudomonadota</taxon>
        <taxon>Alphaproteobacteria</taxon>
        <taxon>Acetobacterales</taxon>
        <taxon>Acetobacteraceae</taxon>
        <taxon>Asaia</taxon>
    </lineage>
</organism>
<keyword evidence="1" id="KW-0472">Membrane</keyword>
<comment type="caution">
    <text evidence="2">The sequence shown here is derived from an EMBL/GenBank/DDBJ whole genome shotgun (WGS) entry which is preliminary data.</text>
</comment>
<dbReference type="EMBL" id="CBLX010000023">
    <property type="protein sequence ID" value="CDG40744.1"/>
    <property type="molecule type" value="Genomic_DNA"/>
</dbReference>
<sequence length="102" mass="11508">MLIITVYNIIMMLIQLFTWALLLYCVMSMLVGFRILDPGNRFVYNVVIFLGRIVEPVLNPVRSILPQFGALDLSPLAVLLGLQYLVVPVLNRLVFASLHGSF</sequence>
<dbReference type="AlphaFoldDB" id="A0A060QHY2"/>
<dbReference type="GeneID" id="78227777"/>
<gene>
    <name evidence="2" type="ORF">ASAP_2699</name>
</gene>
<dbReference type="InterPro" id="IPR003425">
    <property type="entry name" value="CCB3/YggT"/>
</dbReference>
<evidence type="ECO:0000256" key="1">
    <source>
        <dbReference type="SAM" id="Phobius"/>
    </source>
</evidence>
<dbReference type="GO" id="GO:0016020">
    <property type="term" value="C:membrane"/>
    <property type="evidence" value="ECO:0007669"/>
    <property type="project" value="InterPro"/>
</dbReference>
<keyword evidence="1" id="KW-1133">Transmembrane helix</keyword>
<accession>A0A060QHY2</accession>